<feature type="domain" description="HTH cro/C1-type" evidence="6">
    <location>
        <begin position="338"/>
        <end position="353"/>
    </location>
</feature>
<dbReference type="SUPFAM" id="SSF46785">
    <property type="entry name" value="Winged helix' DNA-binding domain"/>
    <property type="match status" value="1"/>
</dbReference>
<evidence type="ECO:0000259" key="5">
    <source>
        <dbReference type="PROSITE" id="PS50250"/>
    </source>
</evidence>
<dbReference type="HOGENOM" id="CLU_031814_1_1_1"/>
<dbReference type="PANTHER" id="PTHR14145:SF1">
    <property type="entry name" value="26S PROTEASOME NON-ATPASE REGULATORY SUBUNIT 6"/>
    <property type="match status" value="1"/>
</dbReference>
<dbReference type="PROSITE" id="PS50943">
    <property type="entry name" value="HTH_CROC1"/>
    <property type="match status" value="1"/>
</dbReference>
<comment type="function">
    <text evidence="2">Component of the 19S cap proteasome complex which acts as a regulatory subunit of the 26S proteasome, involved in the ATP-dependent degradation of ubiquitinated proteins.</text>
</comment>
<dbReference type="PANTHER" id="PTHR14145">
    <property type="entry name" value="26S PROTESOME SUBUNIT 6"/>
    <property type="match status" value="1"/>
</dbReference>
<dbReference type="Gene3D" id="1.25.40.570">
    <property type="match status" value="1"/>
</dbReference>
<evidence type="ECO:0000256" key="2">
    <source>
        <dbReference type="ARBA" id="ARBA00093435"/>
    </source>
</evidence>
<evidence type="ECO:0000313" key="7">
    <source>
        <dbReference type="EMBL" id="KGG52186.1"/>
    </source>
</evidence>
<dbReference type="InterPro" id="IPR019585">
    <property type="entry name" value="Rpn7/CSN1"/>
</dbReference>
<proteinExistence type="predicted"/>
<name>A0A098VWQ2_9MICR</name>
<keyword evidence="8" id="KW-1185">Reference proteome</keyword>
<reference evidence="7 8" key="1">
    <citation type="submission" date="2014-04" db="EMBL/GenBank/DDBJ databases">
        <title>A new species of microsporidia sheds light on the evolution of extreme parasitism.</title>
        <authorList>
            <person name="Haag K.L."/>
            <person name="James T.Y."/>
            <person name="Larsson R."/>
            <person name="Schaer T.M."/>
            <person name="Refardt D."/>
            <person name="Pombert J.-F."/>
            <person name="Ebert D."/>
        </authorList>
    </citation>
    <scope>NUCLEOTIDE SEQUENCE [LARGE SCALE GENOMIC DNA]</scope>
    <source>
        <strain evidence="7 8">UGP3</strain>
        <tissue evidence="7">Spores</tissue>
    </source>
</reference>
<evidence type="ECO:0000259" key="6">
    <source>
        <dbReference type="PROSITE" id="PS50943"/>
    </source>
</evidence>
<gene>
    <name evidence="7" type="ORF">DI09_1p360</name>
</gene>
<feature type="domain" description="PCI" evidence="5">
    <location>
        <begin position="215"/>
        <end position="384"/>
    </location>
</feature>
<protein>
    <submittedName>
        <fullName evidence="7">Non-ATPase regulatory subunit 6 of 26S proteasome</fullName>
    </submittedName>
</protein>
<organism evidence="7 8">
    <name type="scientific">Mitosporidium daphniae</name>
    <dbReference type="NCBI Taxonomy" id="1485682"/>
    <lineage>
        <taxon>Eukaryota</taxon>
        <taxon>Fungi</taxon>
        <taxon>Fungi incertae sedis</taxon>
        <taxon>Microsporidia</taxon>
        <taxon>Mitosporidium</taxon>
    </lineage>
</organism>
<evidence type="ECO:0000256" key="4">
    <source>
        <dbReference type="SAM" id="MobiDB-lite"/>
    </source>
</evidence>
<dbReference type="InterPro" id="IPR036390">
    <property type="entry name" value="WH_DNA-bd_sf"/>
</dbReference>
<sequence length="413" mass="46526">MSTLPVKMDSSAAAAPPRPAPKKKPYRGSNFAHLYQELQKFPALHIKQLVHQLSCAHAGPATSDLNDQIAKILLEKEMGPFAPLVSQDSAFVSKLVALNAEKLLEFDAQISKANEGLSQSDVVELMLSKAIYLCQIGDKDASILLLRQLEEKCPTTGSRLDFAFASIRLGFLWDDMDIVKRNIAKAESILELGGDWDRCNRLRVYKALFHICQRKFSEAASLLVSSLSTFSYTELMDFQTFVSYTVITGLLTLPRAEIKQKICSSPEVLEVIQTIPQFREYISSFYECHYKEFFVLLASFIEDFLKRDFFLSAHSTFIVREMRIRAYSQTLQSYKCVTLEALANAFGVSVDFIDRELFHWISAGRLNCTIDKVSGIVEHSAKGTSKNDQYLSLVKAGDSLLNKIQRLCRLVNI</sequence>
<dbReference type="Pfam" id="PF10602">
    <property type="entry name" value="RPN7"/>
    <property type="match status" value="1"/>
</dbReference>
<dbReference type="GO" id="GO:0043161">
    <property type="term" value="P:proteasome-mediated ubiquitin-dependent protein catabolic process"/>
    <property type="evidence" value="ECO:0007669"/>
    <property type="project" value="TreeGrafter"/>
</dbReference>
<dbReference type="SMART" id="SM00088">
    <property type="entry name" value="PINT"/>
    <property type="match status" value="1"/>
</dbReference>
<dbReference type="PROSITE" id="PS50250">
    <property type="entry name" value="PCI"/>
    <property type="match status" value="1"/>
</dbReference>
<dbReference type="InterPro" id="IPR045135">
    <property type="entry name" value="Rpn7_N"/>
</dbReference>
<dbReference type="FunFam" id="1.25.40.570:FF:000005">
    <property type="entry name" value="26S proteasome regulatory subunit N7"/>
    <property type="match status" value="1"/>
</dbReference>
<feature type="region of interest" description="Disordered" evidence="4">
    <location>
        <begin position="1"/>
        <end position="26"/>
    </location>
</feature>
<dbReference type="RefSeq" id="XP_013238613.1">
    <property type="nucleotide sequence ID" value="XM_013383159.1"/>
</dbReference>
<dbReference type="InterPro" id="IPR001387">
    <property type="entry name" value="Cro/C1-type_HTH"/>
</dbReference>
<dbReference type="GeneID" id="25258925"/>
<evidence type="ECO:0000313" key="8">
    <source>
        <dbReference type="Proteomes" id="UP000029725"/>
    </source>
</evidence>
<dbReference type="AlphaFoldDB" id="A0A098VWQ2"/>
<comment type="caution">
    <text evidence="7">The sequence shown here is derived from an EMBL/GenBank/DDBJ whole genome shotgun (WGS) entry which is preliminary data.</text>
</comment>
<accession>A0A098VWQ2</accession>
<dbReference type="InterPro" id="IPR000717">
    <property type="entry name" value="PCI_dom"/>
</dbReference>
<dbReference type="VEuPathDB" id="MicrosporidiaDB:DI09_1p360"/>
<dbReference type="GO" id="GO:0000502">
    <property type="term" value="C:proteasome complex"/>
    <property type="evidence" value="ECO:0007669"/>
    <property type="project" value="UniProtKB-KW"/>
</dbReference>
<dbReference type="Pfam" id="PF01399">
    <property type="entry name" value="PCI"/>
    <property type="match status" value="1"/>
</dbReference>
<evidence type="ECO:0000256" key="3">
    <source>
        <dbReference type="ARBA" id="ARBA00093502"/>
    </source>
</evidence>
<dbReference type="OrthoDB" id="1452at2759"/>
<keyword evidence="1 7" id="KW-0647">Proteasome</keyword>
<dbReference type="EMBL" id="JMKJ01000111">
    <property type="protein sequence ID" value="KGG52186.1"/>
    <property type="molecule type" value="Genomic_DNA"/>
</dbReference>
<comment type="subunit">
    <text evidence="3">The 26S proteasome is composed of a core protease, known as the 20S proteasome, capped at one or both ends by the 19S regulatory complex (RC). The RC is composed of at least 18 different subunits in two subcomplexes, the base and the lid, which form the portions proximal and distal to the 20S proteolytic core, respectively. Component of the lid subcomplex of the 19S RC.</text>
</comment>
<dbReference type="Proteomes" id="UP000029725">
    <property type="component" value="Unassembled WGS sequence"/>
</dbReference>
<evidence type="ECO:0000256" key="1">
    <source>
        <dbReference type="ARBA" id="ARBA00022942"/>
    </source>
</evidence>